<dbReference type="GeneID" id="94233112"/>
<feature type="domain" description="DUF218" evidence="2">
    <location>
        <begin position="69"/>
        <end position="231"/>
    </location>
</feature>
<dbReference type="PANTHER" id="PTHR30336">
    <property type="entry name" value="INNER MEMBRANE PROTEIN, PROBABLE PERMEASE"/>
    <property type="match status" value="1"/>
</dbReference>
<evidence type="ECO:0000313" key="4">
    <source>
        <dbReference type="Proteomes" id="UP000092876"/>
    </source>
</evidence>
<dbReference type="EMBL" id="FLQP01000017">
    <property type="protein sequence ID" value="SBS62783.1"/>
    <property type="molecule type" value="Genomic_DNA"/>
</dbReference>
<dbReference type="InterPro" id="IPR051599">
    <property type="entry name" value="Cell_Envelope_Assoc"/>
</dbReference>
<feature type="transmembrane region" description="Helical" evidence="1">
    <location>
        <begin position="27"/>
        <end position="49"/>
    </location>
</feature>
<gene>
    <name evidence="3" type="ORF">VAT7223_01331</name>
</gene>
<dbReference type="Pfam" id="PF02698">
    <property type="entry name" value="DUF218"/>
    <property type="match status" value="1"/>
</dbReference>
<proteinExistence type="predicted"/>
<dbReference type="InterPro" id="IPR003848">
    <property type="entry name" value="DUF218"/>
</dbReference>
<dbReference type="GO" id="GO:0005886">
    <property type="term" value="C:plasma membrane"/>
    <property type="evidence" value="ECO:0007669"/>
    <property type="project" value="TreeGrafter"/>
</dbReference>
<dbReference type="Proteomes" id="UP000092876">
    <property type="component" value="Unassembled WGS sequence"/>
</dbReference>
<keyword evidence="1" id="KW-0472">Membrane</keyword>
<accession>A0A1C3IMZ6</accession>
<name>A0A1C3IMZ6_9VIBR</name>
<protein>
    <recommendedName>
        <fullName evidence="2">DUF218 domain-containing protein</fullName>
    </recommendedName>
</protein>
<organism evidence="3 4">
    <name type="scientific">Vibrio atlanticus</name>
    <dbReference type="NCBI Taxonomy" id="693153"/>
    <lineage>
        <taxon>Bacteria</taxon>
        <taxon>Pseudomonadati</taxon>
        <taxon>Pseudomonadota</taxon>
        <taxon>Gammaproteobacteria</taxon>
        <taxon>Vibrionales</taxon>
        <taxon>Vibrionaceae</taxon>
        <taxon>Vibrio</taxon>
    </lineage>
</organism>
<dbReference type="InterPro" id="IPR014729">
    <property type="entry name" value="Rossmann-like_a/b/a_fold"/>
</dbReference>
<dbReference type="AlphaFoldDB" id="A0A1C3IMZ6"/>
<evidence type="ECO:0000259" key="2">
    <source>
        <dbReference type="Pfam" id="PF02698"/>
    </source>
</evidence>
<keyword evidence="1" id="KW-1133">Transmembrane helix</keyword>
<dbReference type="RefSeq" id="WP_017102192.1">
    <property type="nucleotide sequence ID" value="NZ_AP025460.1"/>
</dbReference>
<dbReference type="Gene3D" id="3.40.50.620">
    <property type="entry name" value="HUPs"/>
    <property type="match status" value="1"/>
</dbReference>
<evidence type="ECO:0000313" key="3">
    <source>
        <dbReference type="EMBL" id="SBS62783.1"/>
    </source>
</evidence>
<sequence>MSFIILLLLLVFVGVTRLFQWRKTSSFIKLLLLSLFILIGSGLIPRYLLNDLQANYERKPDIQWTSHNAIVLLGAGTQLIASTQEFEPTFFSFGRINETASQYKNCAKAQTICKVIVSGGDAQNNGVTEAEVYQQQLLRLGVPLADIIQESNSVNTWKNAQLTSDLMKHHQFDNIVLVSSGLHIRRSELYFNHFGLNVVPVRADYMAAQISWLPLWYNFAVTDFALHEQLGFARYNLYNFMGWNSKREKPGDA</sequence>
<dbReference type="CDD" id="cd06259">
    <property type="entry name" value="YdcF-like"/>
    <property type="match status" value="1"/>
</dbReference>
<evidence type="ECO:0000256" key="1">
    <source>
        <dbReference type="SAM" id="Phobius"/>
    </source>
</evidence>
<keyword evidence="1" id="KW-0812">Transmembrane</keyword>
<reference evidence="4" key="1">
    <citation type="submission" date="2016-06" db="EMBL/GenBank/DDBJ databases">
        <authorList>
            <person name="Rodrigo-Torres Lidia"/>
            <person name="Arahal R.David."/>
        </authorList>
    </citation>
    <scope>NUCLEOTIDE SEQUENCE [LARGE SCALE GENOMIC DNA]</scope>
    <source>
        <strain evidence="4">CECT 7223</strain>
    </source>
</reference>
<dbReference type="GO" id="GO:0043164">
    <property type="term" value="P:Gram-negative-bacterium-type cell wall biogenesis"/>
    <property type="evidence" value="ECO:0007669"/>
    <property type="project" value="TreeGrafter"/>
</dbReference>
<dbReference type="GO" id="GO:0000270">
    <property type="term" value="P:peptidoglycan metabolic process"/>
    <property type="evidence" value="ECO:0007669"/>
    <property type="project" value="TreeGrafter"/>
</dbReference>
<dbReference type="PANTHER" id="PTHR30336:SF4">
    <property type="entry name" value="ENVELOPE BIOGENESIS FACTOR ELYC"/>
    <property type="match status" value="1"/>
</dbReference>